<evidence type="ECO:0000313" key="3">
    <source>
        <dbReference type="EMBL" id="KAF0682955.1"/>
    </source>
</evidence>
<evidence type="ECO:0000313" key="4">
    <source>
        <dbReference type="EMBL" id="VFU01599.1"/>
    </source>
</evidence>
<keyword evidence="1" id="KW-1133">Transmembrane helix</keyword>
<dbReference type="Pfam" id="PF07714">
    <property type="entry name" value="PK_Tyr_Ser-Thr"/>
    <property type="match status" value="1"/>
</dbReference>
<evidence type="ECO:0000313" key="5">
    <source>
        <dbReference type="Proteomes" id="UP000332933"/>
    </source>
</evidence>
<dbReference type="PANTHER" id="PTHR44329">
    <property type="entry name" value="SERINE/THREONINE-PROTEIN KINASE TNNI3K-RELATED"/>
    <property type="match status" value="1"/>
</dbReference>
<keyword evidence="1" id="KW-0812">Transmembrane</keyword>
<dbReference type="Gene3D" id="3.30.200.20">
    <property type="entry name" value="Phosphorylase Kinase, domain 1"/>
    <property type="match status" value="1"/>
</dbReference>
<reference evidence="3" key="2">
    <citation type="submission" date="2019-06" db="EMBL/GenBank/DDBJ databases">
        <title>Genomics analysis of Aphanomyces spp. identifies a new class of oomycete effector associated with host adaptation.</title>
        <authorList>
            <person name="Gaulin E."/>
        </authorList>
    </citation>
    <scope>NUCLEOTIDE SEQUENCE</scope>
    <source>
        <strain evidence="3">CBS 578.67</strain>
    </source>
</reference>
<dbReference type="EMBL" id="CAADRA010007504">
    <property type="protein sequence ID" value="VFU01599.1"/>
    <property type="molecule type" value="Genomic_DNA"/>
</dbReference>
<keyword evidence="1" id="KW-0472">Membrane</keyword>
<dbReference type="InterPro" id="IPR000719">
    <property type="entry name" value="Prot_kinase_dom"/>
</dbReference>
<feature type="domain" description="Protein kinase" evidence="2">
    <location>
        <begin position="316"/>
        <end position="616"/>
    </location>
</feature>
<dbReference type="Gene3D" id="1.10.510.10">
    <property type="entry name" value="Transferase(Phosphotransferase) domain 1"/>
    <property type="match status" value="1"/>
</dbReference>
<name>A0A485LSL3_9STRA</name>
<accession>A0A485LSL3</accession>
<feature type="transmembrane region" description="Helical" evidence="1">
    <location>
        <begin position="242"/>
        <end position="262"/>
    </location>
</feature>
<dbReference type="Proteomes" id="UP000332933">
    <property type="component" value="Unassembled WGS sequence"/>
</dbReference>
<dbReference type="GO" id="GO:0004674">
    <property type="term" value="F:protein serine/threonine kinase activity"/>
    <property type="evidence" value="ECO:0007669"/>
    <property type="project" value="TreeGrafter"/>
</dbReference>
<organism evidence="4 5">
    <name type="scientific">Aphanomyces stellatus</name>
    <dbReference type="NCBI Taxonomy" id="120398"/>
    <lineage>
        <taxon>Eukaryota</taxon>
        <taxon>Sar</taxon>
        <taxon>Stramenopiles</taxon>
        <taxon>Oomycota</taxon>
        <taxon>Saprolegniomycetes</taxon>
        <taxon>Saprolegniales</taxon>
        <taxon>Verrucalvaceae</taxon>
        <taxon>Aphanomyces</taxon>
    </lineage>
</organism>
<gene>
    <name evidence="4" type="primary">Aste57867_24968</name>
    <name evidence="3" type="ORF">As57867_024890</name>
    <name evidence="4" type="ORF">ASTE57867_24968</name>
</gene>
<dbReference type="InterPro" id="IPR011009">
    <property type="entry name" value="Kinase-like_dom_sf"/>
</dbReference>
<dbReference type="PROSITE" id="PS50011">
    <property type="entry name" value="PROTEIN_KINASE_DOM"/>
    <property type="match status" value="1"/>
</dbReference>
<keyword evidence="5" id="KW-1185">Reference proteome</keyword>
<dbReference type="GO" id="GO:0005524">
    <property type="term" value="F:ATP binding"/>
    <property type="evidence" value="ECO:0007669"/>
    <property type="project" value="InterPro"/>
</dbReference>
<dbReference type="InterPro" id="IPR001245">
    <property type="entry name" value="Ser-Thr/Tyr_kinase_cat_dom"/>
</dbReference>
<proteinExistence type="predicted"/>
<dbReference type="EMBL" id="VJMH01007478">
    <property type="protein sequence ID" value="KAF0682955.1"/>
    <property type="molecule type" value="Genomic_DNA"/>
</dbReference>
<evidence type="ECO:0000259" key="2">
    <source>
        <dbReference type="PROSITE" id="PS50011"/>
    </source>
</evidence>
<dbReference type="PANTHER" id="PTHR44329:SF214">
    <property type="entry name" value="PROTEIN KINASE DOMAIN-CONTAINING PROTEIN"/>
    <property type="match status" value="1"/>
</dbReference>
<dbReference type="AlphaFoldDB" id="A0A485LSL3"/>
<reference evidence="4 5" key="1">
    <citation type="submission" date="2019-03" db="EMBL/GenBank/DDBJ databases">
        <authorList>
            <person name="Gaulin E."/>
            <person name="Dumas B."/>
        </authorList>
    </citation>
    <scope>NUCLEOTIDE SEQUENCE [LARGE SCALE GENOMIC DNA]</scope>
    <source>
        <strain evidence="4">CBS 568.67</strain>
    </source>
</reference>
<evidence type="ECO:0000256" key="1">
    <source>
        <dbReference type="SAM" id="Phobius"/>
    </source>
</evidence>
<protein>
    <submittedName>
        <fullName evidence="4">Aste57867_24968 protein</fullName>
    </submittedName>
</protein>
<dbReference type="SUPFAM" id="SSF56112">
    <property type="entry name" value="Protein kinase-like (PK-like)"/>
    <property type="match status" value="1"/>
</dbReference>
<dbReference type="InterPro" id="IPR051681">
    <property type="entry name" value="Ser/Thr_Kinases-Pseudokinases"/>
</dbReference>
<sequence>MDIVTTLRNIEKTGNPEQLKQILPPGVAAPVDVAALLTTTGLGWDTLPTTAQVALMWSFGYVRYGSNNEYARVYLVANGTMESIQIPLASVASSDYKYCGANVEVTKSAKTTFNGVRCAINISATSSDIAPSTSGVYYGYAPGFFPLPPSVVLLKNNPSVVSLPYSIHILPSADTCSSGAYLANTIPCTELLPSTTSYALPTPPASLLAWLADLQKDPPRNNNSTGGNAVGSPKDESHATGMIVGLAVGAVVLVALAALLVWRRRRRHPKHEDPNTNVYLWSTNGMSVNDMELSNERLCDTSPILKAFQVDPAISFKRLDYASLLIEAPVAKASTNIYDVWFGHLDNAPVAIKQLAAAHRQKKHLVQFASALRTIVGLDHPNITVVIGLGWDLLENMCVVTEFMAHGTLRETLEAHALADPSKDAWDWRKTKLNMALDIAKALVYLHTLEVPLAHGALRSSNVLVDDTMTKLSAFAVGHGPPTTSGLSTRWEWIAPEVLSGQPTTTASDVFSFGVVLTELDTLAYPYVDTDSQRTTVVLSGRSSSTTLDCNGLARTNVEQKMQRVVHDGLRPCLSRAAPPALRELVELCLDADPAKRPTAMMLIYQLRSKVKVYEL</sequence>
<dbReference type="OrthoDB" id="1034557at2759"/>